<proteinExistence type="predicted"/>
<evidence type="ECO:0000313" key="2">
    <source>
        <dbReference type="Proteomes" id="UP001630127"/>
    </source>
</evidence>
<dbReference type="AlphaFoldDB" id="A0ABD2YSA8"/>
<protein>
    <submittedName>
        <fullName evidence="1">Uncharacterized protein</fullName>
    </submittedName>
</protein>
<organism evidence="1 2">
    <name type="scientific">Cinchona calisaya</name>
    <dbReference type="NCBI Taxonomy" id="153742"/>
    <lineage>
        <taxon>Eukaryota</taxon>
        <taxon>Viridiplantae</taxon>
        <taxon>Streptophyta</taxon>
        <taxon>Embryophyta</taxon>
        <taxon>Tracheophyta</taxon>
        <taxon>Spermatophyta</taxon>
        <taxon>Magnoliopsida</taxon>
        <taxon>eudicotyledons</taxon>
        <taxon>Gunneridae</taxon>
        <taxon>Pentapetalae</taxon>
        <taxon>asterids</taxon>
        <taxon>lamiids</taxon>
        <taxon>Gentianales</taxon>
        <taxon>Rubiaceae</taxon>
        <taxon>Cinchonoideae</taxon>
        <taxon>Cinchoneae</taxon>
        <taxon>Cinchona</taxon>
    </lineage>
</organism>
<sequence>MQKFSRVTEVMQTQADNLNTQFESIGYGGGGSTLIACTRCGIRVPYASTAHQHDPTLNKNPHCIEQYQSSMEELSCG</sequence>
<comment type="caution">
    <text evidence="1">The sequence shown here is derived from an EMBL/GenBank/DDBJ whole genome shotgun (WGS) entry which is preliminary data.</text>
</comment>
<dbReference type="EMBL" id="JBJUIK010000012">
    <property type="protein sequence ID" value="KAL3509843.1"/>
    <property type="molecule type" value="Genomic_DNA"/>
</dbReference>
<evidence type="ECO:0000313" key="1">
    <source>
        <dbReference type="EMBL" id="KAL3509843.1"/>
    </source>
</evidence>
<keyword evidence="2" id="KW-1185">Reference proteome</keyword>
<reference evidence="1 2" key="1">
    <citation type="submission" date="2024-11" db="EMBL/GenBank/DDBJ databases">
        <title>A near-complete genome assembly of Cinchona calisaya.</title>
        <authorList>
            <person name="Lian D.C."/>
            <person name="Zhao X.W."/>
            <person name="Wei L."/>
        </authorList>
    </citation>
    <scope>NUCLEOTIDE SEQUENCE [LARGE SCALE GENOMIC DNA]</scope>
    <source>
        <tissue evidence="1">Nenye</tissue>
    </source>
</reference>
<name>A0ABD2YSA8_9GENT</name>
<dbReference type="Proteomes" id="UP001630127">
    <property type="component" value="Unassembled WGS sequence"/>
</dbReference>
<gene>
    <name evidence="1" type="ORF">ACH5RR_029244</name>
</gene>
<accession>A0ABD2YSA8</accession>